<evidence type="ECO:0000256" key="1">
    <source>
        <dbReference type="ARBA" id="ARBA00023015"/>
    </source>
</evidence>
<dbReference type="InterPro" id="IPR050707">
    <property type="entry name" value="HTH_MetabolicPath_Reg"/>
</dbReference>
<dbReference type="PROSITE" id="PS51078">
    <property type="entry name" value="ICLR_ED"/>
    <property type="match status" value="1"/>
</dbReference>
<evidence type="ECO:0000259" key="6">
    <source>
        <dbReference type="PROSITE" id="PS51078"/>
    </source>
</evidence>
<dbReference type="Gene3D" id="1.10.10.10">
    <property type="entry name" value="Winged helix-like DNA-binding domain superfamily/Winged helix DNA-binding domain"/>
    <property type="match status" value="1"/>
</dbReference>
<reference evidence="7 8" key="1">
    <citation type="submission" date="2019-04" db="EMBL/GenBank/DDBJ databases">
        <title>Taxonomy of novel Haliea sp. from mangrove soil of West Coast of India.</title>
        <authorList>
            <person name="Verma A."/>
            <person name="Kumar P."/>
            <person name="Krishnamurthi S."/>
        </authorList>
    </citation>
    <scope>NUCLEOTIDE SEQUENCE [LARGE SCALE GENOMIC DNA]</scope>
    <source>
        <strain evidence="7 8">SAOS-164</strain>
    </source>
</reference>
<dbReference type="PANTHER" id="PTHR30136:SF24">
    <property type="entry name" value="HTH-TYPE TRANSCRIPTIONAL REPRESSOR ALLR"/>
    <property type="match status" value="1"/>
</dbReference>
<dbReference type="InterPro" id="IPR036388">
    <property type="entry name" value="WH-like_DNA-bd_sf"/>
</dbReference>
<keyword evidence="1" id="KW-0805">Transcription regulation</keyword>
<feature type="domain" description="IclR-ED" evidence="6">
    <location>
        <begin position="69"/>
        <end position="241"/>
    </location>
</feature>
<dbReference type="RefSeq" id="WP_135446217.1">
    <property type="nucleotide sequence ID" value="NZ_SRLE01000014.1"/>
</dbReference>
<dbReference type="InterPro" id="IPR014757">
    <property type="entry name" value="Tscrpt_reg_IclR_C"/>
</dbReference>
<organism evidence="7 8">
    <name type="scientific">Mangrovimicrobium sediminis</name>
    <dbReference type="NCBI Taxonomy" id="2562682"/>
    <lineage>
        <taxon>Bacteria</taxon>
        <taxon>Pseudomonadati</taxon>
        <taxon>Pseudomonadota</taxon>
        <taxon>Gammaproteobacteria</taxon>
        <taxon>Cellvibrionales</taxon>
        <taxon>Halieaceae</taxon>
        <taxon>Mangrovimicrobium</taxon>
    </lineage>
</organism>
<dbReference type="InterPro" id="IPR036390">
    <property type="entry name" value="WH_DNA-bd_sf"/>
</dbReference>
<protein>
    <recommendedName>
        <fullName evidence="4">HTH-type transcriptional repressor AllR</fullName>
    </recommendedName>
    <alternativeName>
        <fullName evidence="5">Negative regulator of allantoin and glyoxylate utilization operons</fullName>
    </alternativeName>
</protein>
<keyword evidence="2" id="KW-0238">DNA-binding</keyword>
<dbReference type="Proteomes" id="UP000298050">
    <property type="component" value="Unassembled WGS sequence"/>
</dbReference>
<comment type="caution">
    <text evidence="7">The sequence shown here is derived from an EMBL/GenBank/DDBJ whole genome shotgun (WGS) entry which is preliminary data.</text>
</comment>
<dbReference type="GO" id="GO:0045892">
    <property type="term" value="P:negative regulation of DNA-templated transcription"/>
    <property type="evidence" value="ECO:0007669"/>
    <property type="project" value="TreeGrafter"/>
</dbReference>
<dbReference type="InterPro" id="IPR005471">
    <property type="entry name" value="Tscrpt_reg_IclR_N"/>
</dbReference>
<dbReference type="SUPFAM" id="SSF46785">
    <property type="entry name" value="Winged helix' DNA-binding domain"/>
    <property type="match status" value="1"/>
</dbReference>
<dbReference type="Pfam" id="PF09339">
    <property type="entry name" value="HTH_IclR"/>
    <property type="match status" value="1"/>
</dbReference>
<keyword evidence="3" id="KW-0804">Transcription</keyword>
<proteinExistence type="predicted"/>
<dbReference type="SMART" id="SM00346">
    <property type="entry name" value="HTH_ICLR"/>
    <property type="match status" value="1"/>
</dbReference>
<dbReference type="InterPro" id="IPR029016">
    <property type="entry name" value="GAF-like_dom_sf"/>
</dbReference>
<evidence type="ECO:0000313" key="8">
    <source>
        <dbReference type="Proteomes" id="UP000298050"/>
    </source>
</evidence>
<dbReference type="Pfam" id="PF01614">
    <property type="entry name" value="IclR_C"/>
    <property type="match status" value="1"/>
</dbReference>
<dbReference type="GO" id="GO:0003700">
    <property type="term" value="F:DNA-binding transcription factor activity"/>
    <property type="evidence" value="ECO:0007669"/>
    <property type="project" value="TreeGrafter"/>
</dbReference>
<evidence type="ECO:0000256" key="3">
    <source>
        <dbReference type="ARBA" id="ARBA00023163"/>
    </source>
</evidence>
<dbReference type="OrthoDB" id="9807558at2"/>
<gene>
    <name evidence="7" type="ORF">E4634_18815</name>
</gene>
<evidence type="ECO:0000256" key="2">
    <source>
        <dbReference type="ARBA" id="ARBA00023125"/>
    </source>
</evidence>
<dbReference type="GO" id="GO:0003677">
    <property type="term" value="F:DNA binding"/>
    <property type="evidence" value="ECO:0007669"/>
    <property type="project" value="UniProtKB-KW"/>
</dbReference>
<sequence length="249" mass="26912">MAVKRSRSASRVLSVLEGIAQYQPVGVTELSRRLDDDKSAVQRAIMTLADEGWIRATETRPTRWELTAHMLTLTYSAHLSNALVQRARPMLEALHSQSAETILLCIPDRGRFVVMDVLESPNLLRTVPYVGMEVPVATSATGRAVLPYLSPEQQEELLGEPVSEALQTKLAETLVRGYAVSAGDVFPGSTNIAAPIVEQNGVPVGAVVMSAPTDRVGPDRWDWAGGLVSDTARRLSRGRARANATLTAA</sequence>
<evidence type="ECO:0000256" key="5">
    <source>
        <dbReference type="ARBA" id="ARBA00042627"/>
    </source>
</evidence>
<keyword evidence="8" id="KW-1185">Reference proteome</keyword>
<evidence type="ECO:0000313" key="7">
    <source>
        <dbReference type="EMBL" id="TGD71325.1"/>
    </source>
</evidence>
<accession>A0A4Z0LW78</accession>
<dbReference type="SUPFAM" id="SSF55781">
    <property type="entry name" value="GAF domain-like"/>
    <property type="match status" value="1"/>
</dbReference>
<dbReference type="Gene3D" id="3.30.450.40">
    <property type="match status" value="1"/>
</dbReference>
<evidence type="ECO:0000256" key="4">
    <source>
        <dbReference type="ARBA" id="ARBA00040379"/>
    </source>
</evidence>
<dbReference type="EMBL" id="SRLE01000014">
    <property type="protein sequence ID" value="TGD71325.1"/>
    <property type="molecule type" value="Genomic_DNA"/>
</dbReference>
<dbReference type="AlphaFoldDB" id="A0A4Z0LW78"/>
<dbReference type="PANTHER" id="PTHR30136">
    <property type="entry name" value="HELIX-TURN-HELIX TRANSCRIPTIONAL REGULATOR, ICLR FAMILY"/>
    <property type="match status" value="1"/>
</dbReference>
<name>A0A4Z0LW78_9GAMM</name>